<reference evidence="8" key="2">
    <citation type="submission" date="2020-11" db="EMBL/GenBank/DDBJ databases">
        <authorList>
            <person name="McCartney M.A."/>
            <person name="Auch B."/>
            <person name="Kono T."/>
            <person name="Mallez S."/>
            <person name="Becker A."/>
            <person name="Gohl D.M."/>
            <person name="Silverstein K.A.T."/>
            <person name="Koren S."/>
            <person name="Bechman K.B."/>
            <person name="Herman A."/>
            <person name="Abrahante J.E."/>
            <person name="Garbe J."/>
        </authorList>
    </citation>
    <scope>NUCLEOTIDE SEQUENCE</scope>
    <source>
        <strain evidence="8">Duluth1</strain>
        <tissue evidence="8">Whole animal</tissue>
    </source>
</reference>
<evidence type="ECO:0000256" key="5">
    <source>
        <dbReference type="ARBA" id="ARBA00044677"/>
    </source>
</evidence>
<dbReference type="GO" id="GO:0003682">
    <property type="term" value="F:chromatin binding"/>
    <property type="evidence" value="ECO:0007669"/>
    <property type="project" value="TreeGrafter"/>
</dbReference>
<evidence type="ECO:0000256" key="6">
    <source>
        <dbReference type="ARBA" id="ARBA00044768"/>
    </source>
</evidence>
<dbReference type="GO" id="GO:0003887">
    <property type="term" value="F:DNA-directed DNA polymerase activity"/>
    <property type="evidence" value="ECO:0007669"/>
    <property type="project" value="UniProtKB-KW"/>
</dbReference>
<dbReference type="EC" id="2.7.7.102" evidence="6"/>
<dbReference type="GO" id="GO:0042276">
    <property type="term" value="P:error-prone translesion synthesis"/>
    <property type="evidence" value="ECO:0007669"/>
    <property type="project" value="InterPro"/>
</dbReference>
<keyword evidence="3" id="KW-0808">Transferase</keyword>
<dbReference type="AlphaFoldDB" id="A0A9D4MAZ9"/>
<evidence type="ECO:0000313" key="8">
    <source>
        <dbReference type="EMBL" id="KAH3872424.1"/>
    </source>
</evidence>
<accession>A0A9D4MAZ9</accession>
<dbReference type="PANTHER" id="PTHR31399:SF0">
    <property type="entry name" value="DNA-DIRECTED PRIMASE_POLYMERASE PROTEIN"/>
    <property type="match status" value="1"/>
</dbReference>
<comment type="catalytic activity">
    <reaction evidence="7">
        <text>DNA(n) + a 2'-deoxyribonucleoside 5'-triphosphate = DNA(n+1) + diphosphate</text>
        <dbReference type="Rhea" id="RHEA:22508"/>
        <dbReference type="Rhea" id="RHEA-COMP:17339"/>
        <dbReference type="Rhea" id="RHEA-COMP:17340"/>
        <dbReference type="ChEBI" id="CHEBI:33019"/>
        <dbReference type="ChEBI" id="CHEBI:61560"/>
        <dbReference type="ChEBI" id="CHEBI:173112"/>
        <dbReference type="EC" id="2.7.7.7"/>
    </reaction>
    <physiologicalReaction direction="left-to-right" evidence="7">
        <dbReference type="Rhea" id="RHEA:22509"/>
    </physiologicalReaction>
</comment>
<dbReference type="EC" id="2.7.7.7" evidence="2"/>
<dbReference type="GO" id="GO:0005759">
    <property type="term" value="C:mitochondrial matrix"/>
    <property type="evidence" value="ECO:0007669"/>
    <property type="project" value="TreeGrafter"/>
</dbReference>
<dbReference type="GO" id="GO:0009411">
    <property type="term" value="P:response to UV"/>
    <property type="evidence" value="ECO:0007669"/>
    <property type="project" value="TreeGrafter"/>
</dbReference>
<sequence>MYLFATAWSEVSASCIAACWRKGLGDAVGEQADSDSDFDGFDESDIREAEQRVEDYEGFNNHGMLNAKQALGPLTEEDIKTWLTVDDEEQTSAVLTDEQIIQTVILGPSVRWETFFRQQDAINLCRSTYKDLHVFAFESDCFEGNNGQRMYLAASYPHFWHQYEQLAADKRHHYEVIPEGAVCKLYFDLEYDRVVNMGADGDTMVDTFIQVVCCALKTIFNISCTRDDVLDLDSSTEAKFSRHLIFQIKDAAFRDNIHEGKFVHYLLARILDKIHSVKPQDTISQDITSTKQYYYSGTVQDTNSNATLCSGLELSNHCSSLVSDHSDKLVGKSEIVHCQSVSVIAVDADLVKNETNSEDELICHGSDSVVLLGSEKYPELLHDFAADKLSSLLVKKKDGGTVLFCDPGVYTKNRNFRLFKSSKLHKSKPLELSSSNRYQPVEGAREMWLFYDSLIANIKYSRKLRILDFAEESEFKVSAHTCGPASKRQQSEATLDGYYKSPYPEVDEYIVSIITENDKRGVVRHWTYFHQGELLVYEIAKYRFCHNIAREHKSNNIMFIADLPRGVFYQKCHDPECCMQNYKSPEWPLPNSVLPASYFDDHEPADLDHCDLEDDLDMGNDELLKTTLELEKEYLLTTKPSMGKFILT</sequence>
<evidence type="ECO:0000256" key="1">
    <source>
        <dbReference type="ARBA" id="ARBA00009762"/>
    </source>
</evidence>
<evidence type="ECO:0000313" key="9">
    <source>
        <dbReference type="Proteomes" id="UP000828390"/>
    </source>
</evidence>
<dbReference type="PANTHER" id="PTHR31399">
    <property type="entry name" value="DNA-DIRECTED PRIMASE / POLYMERASE PROTEIN"/>
    <property type="match status" value="1"/>
</dbReference>
<dbReference type="GO" id="GO:0031297">
    <property type="term" value="P:replication fork processing"/>
    <property type="evidence" value="ECO:0007669"/>
    <property type="project" value="TreeGrafter"/>
</dbReference>
<dbReference type="GO" id="GO:0005634">
    <property type="term" value="C:nucleus"/>
    <property type="evidence" value="ECO:0007669"/>
    <property type="project" value="TreeGrafter"/>
</dbReference>
<protein>
    <recommendedName>
        <fullName evidence="4">DNA-directed primase/polymerase protein</fullName>
        <ecNumber evidence="6">2.7.7.102</ecNumber>
        <ecNumber evidence="2">2.7.7.7</ecNumber>
    </recommendedName>
</protein>
<name>A0A9D4MAZ9_DREPO</name>
<evidence type="ECO:0000256" key="2">
    <source>
        <dbReference type="ARBA" id="ARBA00012417"/>
    </source>
</evidence>
<organism evidence="8 9">
    <name type="scientific">Dreissena polymorpha</name>
    <name type="common">Zebra mussel</name>
    <name type="synonym">Mytilus polymorpha</name>
    <dbReference type="NCBI Taxonomy" id="45954"/>
    <lineage>
        <taxon>Eukaryota</taxon>
        <taxon>Metazoa</taxon>
        <taxon>Spiralia</taxon>
        <taxon>Lophotrochozoa</taxon>
        <taxon>Mollusca</taxon>
        <taxon>Bivalvia</taxon>
        <taxon>Autobranchia</taxon>
        <taxon>Heteroconchia</taxon>
        <taxon>Euheterodonta</taxon>
        <taxon>Imparidentia</taxon>
        <taxon>Neoheterodontei</taxon>
        <taxon>Myida</taxon>
        <taxon>Dreissenoidea</taxon>
        <taxon>Dreissenidae</taxon>
        <taxon>Dreissena</taxon>
    </lineage>
</organism>
<dbReference type="Pfam" id="PF03121">
    <property type="entry name" value="Herpes_UL52"/>
    <property type="match status" value="1"/>
</dbReference>
<dbReference type="Proteomes" id="UP000828390">
    <property type="component" value="Unassembled WGS sequence"/>
</dbReference>
<gene>
    <name evidence="8" type="ORF">DPMN_035640</name>
</gene>
<evidence type="ECO:0000256" key="7">
    <source>
        <dbReference type="ARBA" id="ARBA00047303"/>
    </source>
</evidence>
<dbReference type="InterPro" id="IPR044917">
    <property type="entry name" value="PRIMPOL"/>
</dbReference>
<evidence type="ECO:0000256" key="4">
    <source>
        <dbReference type="ARBA" id="ARBA00026139"/>
    </source>
</evidence>
<dbReference type="GO" id="GO:0006264">
    <property type="term" value="P:mitochondrial DNA replication"/>
    <property type="evidence" value="ECO:0007669"/>
    <property type="project" value="TreeGrafter"/>
</dbReference>
<comment type="caution">
    <text evidence="8">The sequence shown here is derived from an EMBL/GenBank/DDBJ whole genome shotgun (WGS) entry which is preliminary data.</text>
</comment>
<comment type="catalytic activity">
    <reaction evidence="5">
        <text>ssDNA + n NTP = ssDNA/pppN(pN)n-1 hybrid + (n-1) diphosphate.</text>
        <dbReference type="EC" id="2.7.7.102"/>
    </reaction>
</comment>
<keyword evidence="9" id="KW-1185">Reference proteome</keyword>
<keyword evidence="3" id="KW-0239">DNA-directed DNA polymerase</keyword>
<proteinExistence type="inferred from homology"/>
<comment type="similarity">
    <text evidence="1">Belongs to the eukaryotic-type primase small subunit family.</text>
</comment>
<evidence type="ECO:0000256" key="3">
    <source>
        <dbReference type="ARBA" id="ARBA00022932"/>
    </source>
</evidence>
<dbReference type="EMBL" id="JAIWYP010000002">
    <property type="protein sequence ID" value="KAH3872424.1"/>
    <property type="molecule type" value="Genomic_DNA"/>
</dbReference>
<keyword evidence="3" id="KW-0548">Nucleotidyltransferase</keyword>
<reference evidence="8" key="1">
    <citation type="journal article" date="2019" name="bioRxiv">
        <title>The Genome of the Zebra Mussel, Dreissena polymorpha: A Resource for Invasive Species Research.</title>
        <authorList>
            <person name="McCartney M.A."/>
            <person name="Auch B."/>
            <person name="Kono T."/>
            <person name="Mallez S."/>
            <person name="Zhang Y."/>
            <person name="Obille A."/>
            <person name="Becker A."/>
            <person name="Abrahante J.E."/>
            <person name="Garbe J."/>
            <person name="Badalamenti J.P."/>
            <person name="Herman A."/>
            <person name="Mangelson H."/>
            <person name="Liachko I."/>
            <person name="Sullivan S."/>
            <person name="Sone E.D."/>
            <person name="Koren S."/>
            <person name="Silverstein K.A.T."/>
            <person name="Beckman K.B."/>
            <person name="Gohl D.M."/>
        </authorList>
    </citation>
    <scope>NUCLEOTIDE SEQUENCE</scope>
    <source>
        <strain evidence="8">Duluth1</strain>
        <tissue evidence="8">Whole animal</tissue>
    </source>
</reference>